<evidence type="ECO:0000256" key="1">
    <source>
        <dbReference type="ARBA" id="ARBA00005736"/>
    </source>
</evidence>
<evidence type="ECO:0000313" key="5">
    <source>
        <dbReference type="EMBL" id="EDV38818.2"/>
    </source>
</evidence>
<dbReference type="AlphaFoldDB" id="B3M7U5"/>
<dbReference type="EMBL" id="CH902618">
    <property type="protein sequence ID" value="EDV38818.2"/>
    <property type="molecule type" value="Genomic_DNA"/>
</dbReference>
<dbReference type="OrthoDB" id="408683at2759"/>
<evidence type="ECO:0000259" key="4">
    <source>
        <dbReference type="Pfam" id="PF12928"/>
    </source>
</evidence>
<accession>B3M7U5</accession>
<dbReference type="eggNOG" id="KOG3079">
    <property type="taxonomic scope" value="Eukaryota"/>
</dbReference>
<dbReference type="HOGENOM" id="CLU_491142_0_0_1"/>
<dbReference type="InParanoid" id="B3M7U5"/>
<keyword evidence="6" id="KW-1185">Reference proteome</keyword>
<feature type="region of interest" description="Disordered" evidence="3">
    <location>
        <begin position="224"/>
        <end position="259"/>
    </location>
</feature>
<dbReference type="Pfam" id="PF12928">
    <property type="entry name" value="tRNA_int_end_N2"/>
    <property type="match status" value="1"/>
</dbReference>
<comment type="similarity">
    <text evidence="1">Belongs to the SEN54 family.</text>
</comment>
<organism evidence="5 6">
    <name type="scientific">Drosophila ananassae</name>
    <name type="common">Fruit fly</name>
    <dbReference type="NCBI Taxonomy" id="7217"/>
    <lineage>
        <taxon>Eukaryota</taxon>
        <taxon>Metazoa</taxon>
        <taxon>Ecdysozoa</taxon>
        <taxon>Arthropoda</taxon>
        <taxon>Hexapoda</taxon>
        <taxon>Insecta</taxon>
        <taxon>Pterygota</taxon>
        <taxon>Neoptera</taxon>
        <taxon>Endopterygota</taxon>
        <taxon>Diptera</taxon>
        <taxon>Brachycera</taxon>
        <taxon>Muscomorpha</taxon>
        <taxon>Ephydroidea</taxon>
        <taxon>Drosophilidae</taxon>
        <taxon>Drosophila</taxon>
        <taxon>Sophophora</taxon>
    </lineage>
</organism>
<name>B3M7U5_DROAN</name>
<dbReference type="eggNOG" id="KOG4772">
    <property type="taxonomic scope" value="Eukaryota"/>
</dbReference>
<proteinExistence type="inferred from homology"/>
<evidence type="ECO:0000256" key="3">
    <source>
        <dbReference type="SAM" id="MobiDB-lite"/>
    </source>
</evidence>
<evidence type="ECO:0000313" key="6">
    <source>
        <dbReference type="Proteomes" id="UP000007801"/>
    </source>
</evidence>
<protein>
    <recommendedName>
        <fullName evidence="4">tRNA-splicing endonuclease subunit Sen54 N-terminal domain-containing protein</fullName>
    </recommendedName>
</protein>
<keyword evidence="2" id="KW-0819">tRNA processing</keyword>
<sequence>MDPAEVVEIQPKTSYLSPEELIELRHKDFEVPAGGLKRTQNEGSAAELQELHGALDALRAQLSVPRIERLAGRALATWNKDQQVAEVLRKDGKFENFGHSKQGKLFLEYYEALFLLEVGRLQLEYCGTIVSIEQAYVLLLGESESERFTHYLVYSALSRAGYIVVRHQAVQEAPVPITSADCVWAVLKEKLGNKPVPSKIKESPLFTAAEKRMEDLKQLIIGQKNQSPLEPGPEKASGFHFDTRKRRAQSESKGQSATKRGRVVFAGTSLVDQLQMESPYGKFQEIFQKFDIVRLDTKNYSMDNSPPDSSLQIIFDLHLHNEGFKKRSPKGPTFNVIILPPQAAFPTHDEIFTIQSQQHVNNAQLLVISVSESKQIQAFLYFIS</sequence>
<gene>
    <name evidence="5" type="primary">Dana\GF24994</name>
    <name evidence="5" type="synonym">dana_GLEANR_9674</name>
    <name evidence="5" type="ORF">GF24994</name>
</gene>
<reference evidence="5 6" key="1">
    <citation type="journal article" date="2007" name="Nature">
        <title>Evolution of genes and genomes on the Drosophila phylogeny.</title>
        <authorList>
            <consortium name="Drosophila 12 Genomes Consortium"/>
            <person name="Clark A.G."/>
            <person name="Eisen M.B."/>
            <person name="Smith D.R."/>
            <person name="Bergman C.M."/>
            <person name="Oliver B."/>
            <person name="Markow T.A."/>
            <person name="Kaufman T.C."/>
            <person name="Kellis M."/>
            <person name="Gelbart W."/>
            <person name="Iyer V.N."/>
            <person name="Pollard D.A."/>
            <person name="Sackton T.B."/>
            <person name="Larracuente A.M."/>
            <person name="Singh N.D."/>
            <person name="Abad J.P."/>
            <person name="Abt D.N."/>
            <person name="Adryan B."/>
            <person name="Aguade M."/>
            <person name="Akashi H."/>
            <person name="Anderson W.W."/>
            <person name="Aquadro C.F."/>
            <person name="Ardell D.H."/>
            <person name="Arguello R."/>
            <person name="Artieri C.G."/>
            <person name="Barbash D.A."/>
            <person name="Barker D."/>
            <person name="Barsanti P."/>
            <person name="Batterham P."/>
            <person name="Batzoglou S."/>
            <person name="Begun D."/>
            <person name="Bhutkar A."/>
            <person name="Blanco E."/>
            <person name="Bosak S.A."/>
            <person name="Bradley R.K."/>
            <person name="Brand A.D."/>
            <person name="Brent M.R."/>
            <person name="Brooks A.N."/>
            <person name="Brown R.H."/>
            <person name="Butlin R.K."/>
            <person name="Caggese C."/>
            <person name="Calvi B.R."/>
            <person name="Bernardo de Carvalho A."/>
            <person name="Caspi A."/>
            <person name="Castrezana S."/>
            <person name="Celniker S.E."/>
            <person name="Chang J.L."/>
            <person name="Chapple C."/>
            <person name="Chatterji S."/>
            <person name="Chinwalla A."/>
            <person name="Civetta A."/>
            <person name="Clifton S.W."/>
            <person name="Comeron J.M."/>
            <person name="Costello J.C."/>
            <person name="Coyne J.A."/>
            <person name="Daub J."/>
            <person name="David R.G."/>
            <person name="Delcher A.L."/>
            <person name="Delehaunty K."/>
            <person name="Do C.B."/>
            <person name="Ebling H."/>
            <person name="Edwards K."/>
            <person name="Eickbush T."/>
            <person name="Evans J.D."/>
            <person name="Filipski A."/>
            <person name="Findeiss S."/>
            <person name="Freyhult E."/>
            <person name="Fulton L."/>
            <person name="Fulton R."/>
            <person name="Garcia A.C."/>
            <person name="Gardiner A."/>
            <person name="Garfield D.A."/>
            <person name="Garvin B.E."/>
            <person name="Gibson G."/>
            <person name="Gilbert D."/>
            <person name="Gnerre S."/>
            <person name="Godfrey J."/>
            <person name="Good R."/>
            <person name="Gotea V."/>
            <person name="Gravely B."/>
            <person name="Greenberg A.J."/>
            <person name="Griffiths-Jones S."/>
            <person name="Gross S."/>
            <person name="Guigo R."/>
            <person name="Gustafson E.A."/>
            <person name="Haerty W."/>
            <person name="Hahn M.W."/>
            <person name="Halligan D.L."/>
            <person name="Halpern A.L."/>
            <person name="Halter G.M."/>
            <person name="Han M.V."/>
            <person name="Heger A."/>
            <person name="Hillier L."/>
            <person name="Hinrichs A.S."/>
            <person name="Holmes I."/>
            <person name="Hoskins R.A."/>
            <person name="Hubisz M.J."/>
            <person name="Hultmark D."/>
            <person name="Huntley M.A."/>
            <person name="Jaffe D.B."/>
            <person name="Jagadeeshan S."/>
            <person name="Jeck W.R."/>
            <person name="Johnson J."/>
            <person name="Jones C.D."/>
            <person name="Jordan W.C."/>
            <person name="Karpen G.H."/>
            <person name="Kataoka E."/>
            <person name="Keightley P.D."/>
            <person name="Kheradpour P."/>
            <person name="Kirkness E.F."/>
            <person name="Koerich L.B."/>
            <person name="Kristiansen K."/>
            <person name="Kudrna D."/>
            <person name="Kulathinal R.J."/>
            <person name="Kumar S."/>
            <person name="Kwok R."/>
            <person name="Lander E."/>
            <person name="Langley C.H."/>
            <person name="Lapoint R."/>
            <person name="Lazzaro B.P."/>
            <person name="Lee S.J."/>
            <person name="Levesque L."/>
            <person name="Li R."/>
            <person name="Lin C.F."/>
            <person name="Lin M.F."/>
            <person name="Lindblad-Toh K."/>
            <person name="Llopart A."/>
            <person name="Long M."/>
            <person name="Low L."/>
            <person name="Lozovsky E."/>
            <person name="Lu J."/>
            <person name="Luo M."/>
            <person name="Machado C.A."/>
            <person name="Makalowski W."/>
            <person name="Marzo M."/>
            <person name="Matsuda M."/>
            <person name="Matzkin L."/>
            <person name="McAllister B."/>
            <person name="McBride C.S."/>
            <person name="McKernan B."/>
            <person name="McKernan K."/>
            <person name="Mendez-Lago M."/>
            <person name="Minx P."/>
            <person name="Mollenhauer M.U."/>
            <person name="Montooth K."/>
            <person name="Mount S.M."/>
            <person name="Mu X."/>
            <person name="Myers E."/>
            <person name="Negre B."/>
            <person name="Newfeld S."/>
            <person name="Nielsen R."/>
            <person name="Noor M.A."/>
            <person name="O'Grady P."/>
            <person name="Pachter L."/>
            <person name="Papaceit M."/>
            <person name="Parisi M.J."/>
            <person name="Parisi M."/>
            <person name="Parts L."/>
            <person name="Pedersen J.S."/>
            <person name="Pesole G."/>
            <person name="Phillippy A.M."/>
            <person name="Ponting C.P."/>
            <person name="Pop M."/>
            <person name="Porcelli D."/>
            <person name="Powell J.R."/>
            <person name="Prohaska S."/>
            <person name="Pruitt K."/>
            <person name="Puig M."/>
            <person name="Quesneville H."/>
            <person name="Ram K.R."/>
            <person name="Rand D."/>
            <person name="Rasmussen M.D."/>
            <person name="Reed L.K."/>
            <person name="Reenan R."/>
            <person name="Reily A."/>
            <person name="Remington K.A."/>
            <person name="Rieger T.T."/>
            <person name="Ritchie M.G."/>
            <person name="Robin C."/>
            <person name="Rogers Y.H."/>
            <person name="Rohde C."/>
            <person name="Rozas J."/>
            <person name="Rubenfield M.J."/>
            <person name="Ruiz A."/>
            <person name="Russo S."/>
            <person name="Salzberg S.L."/>
            <person name="Sanchez-Gracia A."/>
            <person name="Saranga D.J."/>
            <person name="Sato H."/>
            <person name="Schaeffer S.W."/>
            <person name="Schatz M.C."/>
            <person name="Schlenke T."/>
            <person name="Schwartz R."/>
            <person name="Segarra C."/>
            <person name="Singh R.S."/>
            <person name="Sirot L."/>
            <person name="Sirota M."/>
            <person name="Sisneros N.B."/>
            <person name="Smith C.D."/>
            <person name="Smith T.F."/>
            <person name="Spieth J."/>
            <person name="Stage D.E."/>
            <person name="Stark A."/>
            <person name="Stephan W."/>
            <person name="Strausberg R.L."/>
            <person name="Strempel S."/>
            <person name="Sturgill D."/>
            <person name="Sutton G."/>
            <person name="Sutton G.G."/>
            <person name="Tao W."/>
            <person name="Teichmann S."/>
            <person name="Tobari Y.N."/>
            <person name="Tomimura Y."/>
            <person name="Tsolas J.M."/>
            <person name="Valente V.L."/>
            <person name="Venter E."/>
            <person name="Venter J.C."/>
            <person name="Vicario S."/>
            <person name="Vieira F.G."/>
            <person name="Vilella A.J."/>
            <person name="Villasante A."/>
            <person name="Walenz B."/>
            <person name="Wang J."/>
            <person name="Wasserman M."/>
            <person name="Watts T."/>
            <person name="Wilson D."/>
            <person name="Wilson R.K."/>
            <person name="Wing R.A."/>
            <person name="Wolfner M.F."/>
            <person name="Wong A."/>
            <person name="Wong G.K."/>
            <person name="Wu C.I."/>
            <person name="Wu G."/>
            <person name="Yamamoto D."/>
            <person name="Yang H.P."/>
            <person name="Yang S.P."/>
            <person name="Yorke J.A."/>
            <person name="Yoshida K."/>
            <person name="Zdobnov E."/>
            <person name="Zhang P."/>
            <person name="Zhang Y."/>
            <person name="Zimin A.V."/>
            <person name="Baldwin J."/>
            <person name="Abdouelleil A."/>
            <person name="Abdulkadir J."/>
            <person name="Abebe A."/>
            <person name="Abera B."/>
            <person name="Abreu J."/>
            <person name="Acer S.C."/>
            <person name="Aftuck L."/>
            <person name="Alexander A."/>
            <person name="An P."/>
            <person name="Anderson E."/>
            <person name="Anderson S."/>
            <person name="Arachi H."/>
            <person name="Azer M."/>
            <person name="Bachantsang P."/>
            <person name="Barry A."/>
            <person name="Bayul T."/>
            <person name="Berlin A."/>
            <person name="Bessette D."/>
            <person name="Bloom T."/>
            <person name="Blye J."/>
            <person name="Boguslavskiy L."/>
            <person name="Bonnet C."/>
            <person name="Boukhgalter B."/>
            <person name="Bourzgui I."/>
            <person name="Brown A."/>
            <person name="Cahill P."/>
            <person name="Channer S."/>
            <person name="Cheshatsang Y."/>
            <person name="Chuda L."/>
            <person name="Citroen M."/>
            <person name="Collymore A."/>
            <person name="Cooke P."/>
            <person name="Costello M."/>
            <person name="D'Aco K."/>
            <person name="Daza R."/>
            <person name="De Haan G."/>
            <person name="DeGray S."/>
            <person name="DeMaso C."/>
            <person name="Dhargay N."/>
            <person name="Dooley K."/>
            <person name="Dooley E."/>
            <person name="Doricent M."/>
            <person name="Dorje P."/>
            <person name="Dorjee K."/>
            <person name="Dupes A."/>
            <person name="Elong R."/>
            <person name="Falk J."/>
            <person name="Farina A."/>
            <person name="Faro S."/>
            <person name="Ferguson D."/>
            <person name="Fisher S."/>
            <person name="Foley C.D."/>
            <person name="Franke A."/>
            <person name="Friedrich D."/>
            <person name="Gadbois L."/>
            <person name="Gearin G."/>
            <person name="Gearin C.R."/>
            <person name="Giannoukos G."/>
            <person name="Goode T."/>
            <person name="Graham J."/>
            <person name="Grandbois E."/>
            <person name="Grewal S."/>
            <person name="Gyaltsen K."/>
            <person name="Hafez N."/>
            <person name="Hagos B."/>
            <person name="Hall J."/>
            <person name="Henson C."/>
            <person name="Hollinger A."/>
            <person name="Honan T."/>
            <person name="Huard M.D."/>
            <person name="Hughes L."/>
            <person name="Hurhula B."/>
            <person name="Husby M.E."/>
            <person name="Kamat A."/>
            <person name="Kanga B."/>
            <person name="Kashin S."/>
            <person name="Khazanovich D."/>
            <person name="Kisner P."/>
            <person name="Lance K."/>
            <person name="Lara M."/>
            <person name="Lee W."/>
            <person name="Lennon N."/>
            <person name="Letendre F."/>
            <person name="LeVine R."/>
            <person name="Lipovsky A."/>
            <person name="Liu X."/>
            <person name="Liu J."/>
            <person name="Liu S."/>
            <person name="Lokyitsang T."/>
            <person name="Lokyitsang Y."/>
            <person name="Lubonja R."/>
            <person name="Lui A."/>
            <person name="MacDonald P."/>
            <person name="Magnisalis V."/>
            <person name="Maru K."/>
            <person name="Matthews C."/>
            <person name="McCusker W."/>
            <person name="McDonough S."/>
            <person name="Mehta T."/>
            <person name="Meldrim J."/>
            <person name="Meneus L."/>
            <person name="Mihai O."/>
            <person name="Mihalev A."/>
            <person name="Mihova T."/>
            <person name="Mittelman R."/>
            <person name="Mlenga V."/>
            <person name="Montmayeur A."/>
            <person name="Mulrain L."/>
            <person name="Navidi A."/>
            <person name="Naylor J."/>
            <person name="Negash T."/>
            <person name="Nguyen T."/>
            <person name="Nguyen N."/>
            <person name="Nicol R."/>
            <person name="Norbu C."/>
            <person name="Norbu N."/>
            <person name="Novod N."/>
            <person name="O'Neill B."/>
            <person name="Osman S."/>
            <person name="Markiewicz E."/>
            <person name="Oyono O.L."/>
            <person name="Patti C."/>
            <person name="Phunkhang P."/>
            <person name="Pierre F."/>
            <person name="Priest M."/>
            <person name="Raghuraman S."/>
            <person name="Rege F."/>
            <person name="Reyes R."/>
            <person name="Rise C."/>
            <person name="Rogov P."/>
            <person name="Ross K."/>
            <person name="Ryan E."/>
            <person name="Settipalli S."/>
            <person name="Shea T."/>
            <person name="Sherpa N."/>
            <person name="Shi L."/>
            <person name="Shih D."/>
            <person name="Sparrow T."/>
            <person name="Spaulding J."/>
            <person name="Stalker J."/>
            <person name="Stange-Thomann N."/>
            <person name="Stavropoulos S."/>
            <person name="Stone C."/>
            <person name="Strader C."/>
            <person name="Tesfaye S."/>
            <person name="Thomson T."/>
            <person name="Thoulutsang Y."/>
            <person name="Thoulutsang D."/>
            <person name="Topham K."/>
            <person name="Topping I."/>
            <person name="Tsamla T."/>
            <person name="Vassiliev H."/>
            <person name="Vo A."/>
            <person name="Wangchuk T."/>
            <person name="Wangdi T."/>
            <person name="Weiand M."/>
            <person name="Wilkinson J."/>
            <person name="Wilson A."/>
            <person name="Yadav S."/>
            <person name="Young G."/>
            <person name="Yu Q."/>
            <person name="Zembek L."/>
            <person name="Zhong D."/>
            <person name="Zimmer A."/>
            <person name="Zwirko Z."/>
            <person name="Jaffe D.B."/>
            <person name="Alvarez P."/>
            <person name="Brockman W."/>
            <person name="Butler J."/>
            <person name="Chin C."/>
            <person name="Gnerre S."/>
            <person name="Grabherr M."/>
            <person name="Kleber M."/>
            <person name="Mauceli E."/>
            <person name="MacCallum I."/>
        </authorList>
    </citation>
    <scope>NUCLEOTIDE SEQUENCE [LARGE SCALE GENOMIC DNA]</scope>
    <source>
        <strain evidence="6">Tucson 14024-0371.13</strain>
    </source>
</reference>
<dbReference type="FunCoup" id="B3M7U5">
    <property type="interactions" value="11"/>
</dbReference>
<dbReference type="STRING" id="7217.B3M7U5"/>
<dbReference type="PANTHER" id="PTHR21027">
    <property type="entry name" value="TRNA-SPLICING ENDONUCLEASE SUBUNIT SEN54"/>
    <property type="match status" value="1"/>
</dbReference>
<dbReference type="KEGG" id="dan:6507621"/>
<dbReference type="GO" id="GO:0000379">
    <property type="term" value="P:tRNA-type intron splice site recognition and cleavage"/>
    <property type="evidence" value="ECO:0007669"/>
    <property type="project" value="TreeGrafter"/>
</dbReference>
<dbReference type="InterPro" id="IPR024337">
    <property type="entry name" value="tRNA_splic_suSen54"/>
</dbReference>
<dbReference type="GO" id="GO:0000214">
    <property type="term" value="C:tRNA-intron endonuclease complex"/>
    <property type="evidence" value="ECO:0007669"/>
    <property type="project" value="TreeGrafter"/>
</dbReference>
<dbReference type="Proteomes" id="UP000007801">
    <property type="component" value="Unassembled WGS sequence"/>
</dbReference>
<dbReference type="PANTHER" id="PTHR21027:SF1">
    <property type="entry name" value="TRNA-SPLICING ENDONUCLEASE SUBUNIT SEN54"/>
    <property type="match status" value="1"/>
</dbReference>
<dbReference type="CTD" id="283989"/>
<feature type="domain" description="tRNA-splicing endonuclease subunit Sen54 N-terminal" evidence="4">
    <location>
        <begin position="61"/>
        <end position="124"/>
    </location>
</feature>
<dbReference type="Gene3D" id="3.40.1350.150">
    <property type="match status" value="1"/>
</dbReference>
<dbReference type="InterPro" id="IPR024336">
    <property type="entry name" value="tRNA_splic_suSen54_N"/>
</dbReference>
<evidence type="ECO:0000256" key="2">
    <source>
        <dbReference type="ARBA" id="ARBA00022694"/>
    </source>
</evidence>
<dbReference type="GeneID" id="6507621"/>